<feature type="region of interest" description="Disordered" evidence="1">
    <location>
        <begin position="1"/>
        <end position="37"/>
    </location>
</feature>
<dbReference type="Proteomes" id="UP000023152">
    <property type="component" value="Unassembled WGS sequence"/>
</dbReference>
<keyword evidence="3" id="KW-1185">Reference proteome</keyword>
<dbReference type="EMBL" id="ASPP01006851">
    <property type="protein sequence ID" value="ETO28119.1"/>
    <property type="molecule type" value="Genomic_DNA"/>
</dbReference>
<accession>X6NQX4</accession>
<sequence length="342" mass="38337">MQEQQILSQSKISSNQGTYPGQGRMRENVNLTSSGYGGNGPIMSPSHMYGKQPLQQIPTPLHPRATMQSHYNNPQQQMMRPPGYEKTKPYEPYSVYKYICGYVNDEKKKKSDESQNAFTTQAQMQQAMKDNMDMRQYEYWRAQNRGNDTLVGVPSPPNTNNAYVGGVSPDPSTLHMNPGTLHHGLSPSAADGLSAMPQSGHKSVARNFGAPKPEDIDPEFTNSPEYVRYQRWELLESAKRWLPGEGTIITWKGFCYVIGAPIHMGMNGHIHLCYRYKLPEREKVSLEGEPNVSTDGTNTNSDNKSNHPLNKFTKKDVATVAAKIVPNTSAFAREIVILRDLQ</sequence>
<feature type="compositionally biased region" description="Polar residues" evidence="1">
    <location>
        <begin position="291"/>
        <end position="308"/>
    </location>
</feature>
<proteinExistence type="predicted"/>
<reference evidence="2 3" key="1">
    <citation type="journal article" date="2013" name="Curr. Biol.">
        <title>The Genome of the Foraminiferan Reticulomyxa filosa.</title>
        <authorList>
            <person name="Glockner G."/>
            <person name="Hulsmann N."/>
            <person name="Schleicher M."/>
            <person name="Noegel A.A."/>
            <person name="Eichinger L."/>
            <person name="Gallinger C."/>
            <person name="Pawlowski J."/>
            <person name="Sierra R."/>
            <person name="Euteneuer U."/>
            <person name="Pillet L."/>
            <person name="Moustafa A."/>
            <person name="Platzer M."/>
            <person name="Groth M."/>
            <person name="Szafranski K."/>
            <person name="Schliwa M."/>
        </authorList>
    </citation>
    <scope>NUCLEOTIDE SEQUENCE [LARGE SCALE GENOMIC DNA]</scope>
</reference>
<gene>
    <name evidence="2" type="ORF">RFI_09013</name>
</gene>
<evidence type="ECO:0000313" key="3">
    <source>
        <dbReference type="Proteomes" id="UP000023152"/>
    </source>
</evidence>
<name>X6NQX4_RETFI</name>
<protein>
    <submittedName>
        <fullName evidence="2">Uncharacterized protein</fullName>
    </submittedName>
</protein>
<dbReference type="AlphaFoldDB" id="X6NQX4"/>
<comment type="caution">
    <text evidence="2">The sequence shown here is derived from an EMBL/GenBank/DDBJ whole genome shotgun (WGS) entry which is preliminary data.</text>
</comment>
<feature type="non-terminal residue" evidence="2">
    <location>
        <position position="342"/>
    </location>
</feature>
<feature type="compositionally biased region" description="Polar residues" evidence="1">
    <location>
        <begin position="1"/>
        <end position="19"/>
    </location>
</feature>
<feature type="region of interest" description="Disordered" evidence="1">
    <location>
        <begin position="285"/>
        <end position="310"/>
    </location>
</feature>
<evidence type="ECO:0000256" key="1">
    <source>
        <dbReference type="SAM" id="MobiDB-lite"/>
    </source>
</evidence>
<evidence type="ECO:0000313" key="2">
    <source>
        <dbReference type="EMBL" id="ETO28119.1"/>
    </source>
</evidence>
<organism evidence="2 3">
    <name type="scientific">Reticulomyxa filosa</name>
    <dbReference type="NCBI Taxonomy" id="46433"/>
    <lineage>
        <taxon>Eukaryota</taxon>
        <taxon>Sar</taxon>
        <taxon>Rhizaria</taxon>
        <taxon>Retaria</taxon>
        <taxon>Foraminifera</taxon>
        <taxon>Monothalamids</taxon>
        <taxon>Reticulomyxidae</taxon>
        <taxon>Reticulomyxa</taxon>
    </lineage>
</organism>